<name>A0A0P6XAG2_9CHLR</name>
<evidence type="ECO:0000256" key="1">
    <source>
        <dbReference type="SAM" id="MobiDB-lite"/>
    </source>
</evidence>
<dbReference type="InterPro" id="IPR006059">
    <property type="entry name" value="SBP"/>
</dbReference>
<gene>
    <name evidence="3" type="ORF">ADN00_04340</name>
</gene>
<dbReference type="Proteomes" id="UP000050417">
    <property type="component" value="Unassembled WGS sequence"/>
</dbReference>
<keyword evidence="4" id="KW-1185">Reference proteome</keyword>
<dbReference type="EMBL" id="LGCL01000015">
    <property type="protein sequence ID" value="KPL79100.1"/>
    <property type="molecule type" value="Genomic_DNA"/>
</dbReference>
<protein>
    <recommendedName>
        <fullName evidence="5">ABC transporter substrate-binding protein</fullName>
    </recommendedName>
</protein>
<feature type="compositionally biased region" description="Polar residues" evidence="1">
    <location>
        <begin position="36"/>
        <end position="48"/>
    </location>
</feature>
<sequence length="485" mass="53990">MKKTTSPTPLLHRLLAATLALFFLLSACQPLTPAEQTVEAQHQTEQASQPTPTRPAAPQPTPTRPSYLDLDLESLKGLTIRFWHPWTGSLAAEANRLVDEFNRTNVWGFQVQAVPTGGSTALFNQMEQTLRAENQRPHLVAAPADQVHLWQRKFNAVVSLDAYLNDAEWGMPVEEQAAYLPLFWQQDQVSGRQIAIPALRDAHLLAFNITWAKDLGFSQPPSTPKDFQEQVCAAAQARKQTSNDGTGGWITSSDPYVLLSWLNAFGWDGLDDLQQDQAQFNTPRSQEALAYLRGLFNRGCAWNSRLPDPYEYFANRQALAYSLTLSQASLQAETLERLQSKDQWMLLPYPAQSAGSVPSFFTSGDSYAMLVASPQEQLAAWLFMRWMSNPRSQASLAQAGGLLPVTTTAAEQMTPYARQHPGWQQAYDLIAAAQPAPNAAAWPYTSLVLSDAAWQTWQGEMDEEKLNQILAQIDLTLPEIYNLVP</sequence>
<dbReference type="PANTHER" id="PTHR43649:SF12">
    <property type="entry name" value="DIACETYLCHITOBIOSE BINDING PROTEIN DASA"/>
    <property type="match status" value="1"/>
</dbReference>
<accession>A0A0P6XAG2</accession>
<dbReference type="Gene3D" id="3.40.190.10">
    <property type="entry name" value="Periplasmic binding protein-like II"/>
    <property type="match status" value="1"/>
</dbReference>
<evidence type="ECO:0000256" key="2">
    <source>
        <dbReference type="SAM" id="SignalP"/>
    </source>
</evidence>
<dbReference type="PANTHER" id="PTHR43649">
    <property type="entry name" value="ARABINOSE-BINDING PROTEIN-RELATED"/>
    <property type="match status" value="1"/>
</dbReference>
<evidence type="ECO:0000313" key="4">
    <source>
        <dbReference type="Proteomes" id="UP000050417"/>
    </source>
</evidence>
<reference evidence="3 4" key="1">
    <citation type="submission" date="2015-07" db="EMBL/GenBank/DDBJ databases">
        <title>Genome sequence of Ornatilinea apprima DSM 23815.</title>
        <authorList>
            <person name="Hemp J."/>
            <person name="Ward L.M."/>
            <person name="Pace L.A."/>
            <person name="Fischer W.W."/>
        </authorList>
    </citation>
    <scope>NUCLEOTIDE SEQUENCE [LARGE SCALE GENOMIC DNA]</scope>
    <source>
        <strain evidence="3 4">P3M-1</strain>
    </source>
</reference>
<dbReference type="SUPFAM" id="SSF53850">
    <property type="entry name" value="Periplasmic binding protein-like II"/>
    <property type="match status" value="1"/>
</dbReference>
<dbReference type="OrthoDB" id="158100at2"/>
<dbReference type="PROSITE" id="PS51257">
    <property type="entry name" value="PROKAR_LIPOPROTEIN"/>
    <property type="match status" value="1"/>
</dbReference>
<dbReference type="Pfam" id="PF13416">
    <property type="entry name" value="SBP_bac_8"/>
    <property type="match status" value="1"/>
</dbReference>
<keyword evidence="2" id="KW-0732">Signal</keyword>
<feature type="chain" id="PRO_5006132954" description="ABC transporter substrate-binding protein" evidence="2">
    <location>
        <begin position="34"/>
        <end position="485"/>
    </location>
</feature>
<feature type="compositionally biased region" description="Pro residues" evidence="1">
    <location>
        <begin position="52"/>
        <end position="63"/>
    </location>
</feature>
<organism evidence="3 4">
    <name type="scientific">Ornatilinea apprima</name>
    <dbReference type="NCBI Taxonomy" id="1134406"/>
    <lineage>
        <taxon>Bacteria</taxon>
        <taxon>Bacillati</taxon>
        <taxon>Chloroflexota</taxon>
        <taxon>Anaerolineae</taxon>
        <taxon>Anaerolineales</taxon>
        <taxon>Anaerolineaceae</taxon>
        <taxon>Ornatilinea</taxon>
    </lineage>
</organism>
<dbReference type="AlphaFoldDB" id="A0A0P6XAG2"/>
<dbReference type="InterPro" id="IPR050490">
    <property type="entry name" value="Bact_solute-bd_prot1"/>
</dbReference>
<proteinExistence type="predicted"/>
<dbReference type="STRING" id="1134406.ADN00_04340"/>
<comment type="caution">
    <text evidence="3">The sequence shown here is derived from an EMBL/GenBank/DDBJ whole genome shotgun (WGS) entry which is preliminary data.</text>
</comment>
<evidence type="ECO:0000313" key="3">
    <source>
        <dbReference type="EMBL" id="KPL79100.1"/>
    </source>
</evidence>
<dbReference type="RefSeq" id="WP_075061732.1">
    <property type="nucleotide sequence ID" value="NZ_LGCL01000015.1"/>
</dbReference>
<feature type="region of interest" description="Disordered" evidence="1">
    <location>
        <begin position="36"/>
        <end position="66"/>
    </location>
</feature>
<feature type="signal peptide" evidence="2">
    <location>
        <begin position="1"/>
        <end position="33"/>
    </location>
</feature>
<evidence type="ECO:0008006" key="5">
    <source>
        <dbReference type="Google" id="ProtNLM"/>
    </source>
</evidence>